<dbReference type="Proteomes" id="UP000774750">
    <property type="component" value="Unassembled WGS sequence"/>
</dbReference>
<accession>A0A938X583</accession>
<reference evidence="2" key="2">
    <citation type="journal article" date="2021" name="Sci. Rep.">
        <title>The distribution of antibiotic resistance genes in chicken gut microbiota commensals.</title>
        <authorList>
            <person name="Juricova H."/>
            <person name="Matiasovicova J."/>
            <person name="Kubasova T."/>
            <person name="Cejkova D."/>
            <person name="Rychlik I."/>
        </authorList>
    </citation>
    <scope>NUCLEOTIDE SEQUENCE</scope>
    <source>
        <strain evidence="2">An559</strain>
    </source>
</reference>
<dbReference type="RefSeq" id="WP_204443580.1">
    <property type="nucleotide sequence ID" value="NZ_JACJKY010000001.1"/>
</dbReference>
<feature type="domain" description="TfoX N-terminal" evidence="1">
    <location>
        <begin position="13"/>
        <end position="96"/>
    </location>
</feature>
<organism evidence="2 3">
    <name type="scientific">Merdimmobilis hominis</name>
    <dbReference type="NCBI Taxonomy" id="2897707"/>
    <lineage>
        <taxon>Bacteria</taxon>
        <taxon>Bacillati</taxon>
        <taxon>Bacillota</taxon>
        <taxon>Clostridia</taxon>
        <taxon>Eubacteriales</taxon>
        <taxon>Oscillospiraceae</taxon>
        <taxon>Merdimmobilis</taxon>
    </lineage>
</organism>
<dbReference type="Pfam" id="PF04993">
    <property type="entry name" value="TfoX_N"/>
    <property type="match status" value="1"/>
</dbReference>
<dbReference type="InterPro" id="IPR007076">
    <property type="entry name" value="TfoX_N"/>
</dbReference>
<dbReference type="AlphaFoldDB" id="A0A938X583"/>
<comment type="caution">
    <text evidence="2">The sequence shown here is derived from an EMBL/GenBank/DDBJ whole genome shotgun (WGS) entry which is preliminary data.</text>
</comment>
<evidence type="ECO:0000259" key="1">
    <source>
        <dbReference type="Pfam" id="PF04993"/>
    </source>
</evidence>
<evidence type="ECO:0000313" key="2">
    <source>
        <dbReference type="EMBL" id="MBM6919642.1"/>
    </source>
</evidence>
<reference evidence="2" key="1">
    <citation type="submission" date="2020-08" db="EMBL/GenBank/DDBJ databases">
        <authorList>
            <person name="Cejkova D."/>
            <person name="Kubasova T."/>
            <person name="Jahodarova E."/>
            <person name="Rychlik I."/>
        </authorList>
    </citation>
    <scope>NUCLEOTIDE SEQUENCE</scope>
    <source>
        <strain evidence="2">An559</strain>
    </source>
</reference>
<gene>
    <name evidence="2" type="ORF">H6A12_00465</name>
</gene>
<sequence>MSTSKDYMDFLLDQLSSLDGITCRRMMGEYLLYYRGKVAAYICDDRFLVRPVPSAIRLLPDAPYDSINTDGRKKYLRVDCVDDRDFLTQLLEEMYDELPFPKSKQ</sequence>
<evidence type="ECO:0000313" key="3">
    <source>
        <dbReference type="Proteomes" id="UP000774750"/>
    </source>
</evidence>
<dbReference type="SUPFAM" id="SSF159894">
    <property type="entry name" value="YgaC/TfoX-N like"/>
    <property type="match status" value="1"/>
</dbReference>
<name>A0A938X583_9FIRM</name>
<dbReference type="Gene3D" id="3.30.1460.30">
    <property type="entry name" value="YgaC/TfoX-N like chaperone"/>
    <property type="match status" value="1"/>
</dbReference>
<dbReference type="EMBL" id="JACJKY010000001">
    <property type="protein sequence ID" value="MBM6919642.1"/>
    <property type="molecule type" value="Genomic_DNA"/>
</dbReference>
<proteinExistence type="predicted"/>
<protein>
    <submittedName>
        <fullName evidence="2">TfoX/Sxy family protein</fullName>
    </submittedName>
</protein>
<keyword evidence="3" id="KW-1185">Reference proteome</keyword>